<feature type="binding site" evidence="5">
    <location>
        <position position="156"/>
    </location>
    <ligand>
        <name>AMP</name>
        <dbReference type="ChEBI" id="CHEBI:456215"/>
    </ligand>
</feature>
<feature type="binding site" evidence="5">
    <location>
        <position position="31"/>
    </location>
    <ligand>
        <name>AMP</name>
        <dbReference type="ChEBI" id="CHEBI:456215"/>
    </ligand>
</feature>
<feature type="region of interest" description="NMP" evidence="5">
    <location>
        <begin position="30"/>
        <end position="59"/>
    </location>
</feature>
<evidence type="ECO:0000259" key="8">
    <source>
        <dbReference type="Pfam" id="PF05191"/>
    </source>
</evidence>
<keyword evidence="4 5" id="KW-0418">Kinase</keyword>
<gene>
    <name evidence="5 9" type="primary">adk</name>
    <name evidence="9" type="ORF">LL252_05010</name>
</gene>
<dbReference type="PROSITE" id="PS00113">
    <property type="entry name" value="ADENYLATE_KINASE"/>
    <property type="match status" value="1"/>
</dbReference>
<evidence type="ECO:0000256" key="1">
    <source>
        <dbReference type="ARBA" id="ARBA00022679"/>
    </source>
</evidence>
<dbReference type="GO" id="GO:0004017">
    <property type="term" value="F:AMP kinase activity"/>
    <property type="evidence" value="ECO:0007669"/>
    <property type="project" value="UniProtKB-UniRule"/>
</dbReference>
<comment type="similarity">
    <text evidence="5 6">Belongs to the adenylate kinase family.</text>
</comment>
<evidence type="ECO:0000256" key="2">
    <source>
        <dbReference type="ARBA" id="ARBA00022727"/>
    </source>
</evidence>
<name>A0A9Q3YQU5_9GAMM</name>
<dbReference type="NCBIfam" id="NF001380">
    <property type="entry name" value="PRK00279.1-2"/>
    <property type="match status" value="1"/>
</dbReference>
<dbReference type="InterPro" id="IPR006259">
    <property type="entry name" value="Adenyl_kin_sub"/>
</dbReference>
<dbReference type="GO" id="GO:0044209">
    <property type="term" value="P:AMP salvage"/>
    <property type="evidence" value="ECO:0007669"/>
    <property type="project" value="UniProtKB-UniRule"/>
</dbReference>
<proteinExistence type="inferred from homology"/>
<dbReference type="Pfam" id="PF00406">
    <property type="entry name" value="ADK"/>
    <property type="match status" value="1"/>
</dbReference>
<keyword evidence="1 5" id="KW-0808">Transferase</keyword>
<keyword evidence="5 7" id="KW-0067">ATP-binding</keyword>
<dbReference type="EMBL" id="JAJGNA010000004">
    <property type="protein sequence ID" value="MCC4307923.1"/>
    <property type="molecule type" value="Genomic_DNA"/>
</dbReference>
<dbReference type="NCBIfam" id="NF001379">
    <property type="entry name" value="PRK00279.1-1"/>
    <property type="match status" value="1"/>
</dbReference>
<dbReference type="NCBIfam" id="TIGR01351">
    <property type="entry name" value="adk"/>
    <property type="match status" value="1"/>
</dbReference>
<dbReference type="InterPro" id="IPR033690">
    <property type="entry name" value="Adenylat_kinase_CS"/>
</dbReference>
<evidence type="ECO:0000256" key="5">
    <source>
        <dbReference type="HAMAP-Rule" id="MF_00235"/>
    </source>
</evidence>
<feature type="binding site" evidence="5">
    <location>
        <position position="203"/>
    </location>
    <ligand>
        <name>ATP</name>
        <dbReference type="ChEBI" id="CHEBI:30616"/>
    </ligand>
</feature>
<dbReference type="HAMAP" id="MF_00235">
    <property type="entry name" value="Adenylate_kinase_Adk"/>
    <property type="match status" value="1"/>
</dbReference>
<feature type="binding site" evidence="5">
    <location>
        <position position="36"/>
    </location>
    <ligand>
        <name>AMP</name>
        <dbReference type="ChEBI" id="CHEBI:456215"/>
    </ligand>
</feature>
<reference evidence="9" key="1">
    <citation type="submission" date="2021-10" db="EMBL/GenBank/DDBJ databases">
        <title>The diversity and Nitrogen Metabolism of Culturable Nitrate-Utilizing Bacteria Within the Oxygen Minimum Zone of the Changjiang (Yangtze River)Estuary.</title>
        <authorList>
            <person name="Zhang D."/>
            <person name="Zheng J."/>
            <person name="Liu S."/>
            <person name="He W."/>
        </authorList>
    </citation>
    <scope>NUCLEOTIDE SEQUENCE</scope>
    <source>
        <strain evidence="9">FXH-223</strain>
    </source>
</reference>
<evidence type="ECO:0000256" key="3">
    <source>
        <dbReference type="ARBA" id="ARBA00022741"/>
    </source>
</evidence>
<sequence length="218" mass="23978">MRVILLGAPGAGKGTQAQFIKDEFSIPQISTGDMLRAAVKAGTPLGLEAKKVMDAGGLVSDDIILGLVKERIAQDDCKNGFLFDGFPRTIPQAQALVDQNINIDFVVEIDVDDEEIIERLSGRRVHPASGRVYHIKHNPPKVEGKDDETGDELVQRDDDKEATVRKRLEVYQEQTRPLVDFYKKIADSGEPNAPTYVRVAGVGGVDDIRQRIMAKLKG</sequence>
<dbReference type="InterPro" id="IPR027417">
    <property type="entry name" value="P-loop_NTPase"/>
</dbReference>
<feature type="binding site" evidence="5">
    <location>
        <position position="123"/>
    </location>
    <ligand>
        <name>ATP</name>
        <dbReference type="ChEBI" id="CHEBI:30616"/>
    </ligand>
</feature>
<feature type="region of interest" description="LID" evidence="5">
    <location>
        <begin position="122"/>
        <end position="159"/>
    </location>
</feature>
<dbReference type="Gene3D" id="3.40.50.300">
    <property type="entry name" value="P-loop containing nucleotide triphosphate hydrolases"/>
    <property type="match status" value="1"/>
</dbReference>
<keyword evidence="5" id="KW-0963">Cytoplasm</keyword>
<dbReference type="AlphaFoldDB" id="A0A9Q3YQU5"/>
<accession>A0A9Q3YQU5</accession>
<dbReference type="CDD" id="cd01428">
    <property type="entry name" value="ADK"/>
    <property type="match status" value="1"/>
</dbReference>
<comment type="function">
    <text evidence="5">Catalyzes the reversible transfer of the terminal phosphate group between ATP and AMP. Plays an important role in cellular energy homeostasis and in adenine nucleotide metabolism.</text>
</comment>
<dbReference type="GO" id="GO:0005737">
    <property type="term" value="C:cytoplasm"/>
    <property type="evidence" value="ECO:0007669"/>
    <property type="project" value="UniProtKB-SubCell"/>
</dbReference>
<evidence type="ECO:0000256" key="6">
    <source>
        <dbReference type="RuleBase" id="RU003330"/>
    </source>
</evidence>
<feature type="binding site" evidence="5">
    <location>
        <position position="167"/>
    </location>
    <ligand>
        <name>AMP</name>
        <dbReference type="ChEBI" id="CHEBI:456215"/>
    </ligand>
</feature>
<protein>
    <recommendedName>
        <fullName evidence="5 7">Adenylate kinase</fullName>
        <shortName evidence="5">AK</shortName>
        <ecNumber evidence="5 7">2.7.4.3</ecNumber>
    </recommendedName>
    <alternativeName>
        <fullName evidence="5">ATP-AMP transphosphorylase</fullName>
    </alternativeName>
    <alternativeName>
        <fullName evidence="5">ATP:AMP phosphotransferase</fullName>
    </alternativeName>
    <alternativeName>
        <fullName evidence="5">Adenylate monophosphate kinase</fullName>
    </alternativeName>
</protein>
<dbReference type="PRINTS" id="PR00094">
    <property type="entry name" value="ADENYLTKNASE"/>
</dbReference>
<dbReference type="GO" id="GO:0005524">
    <property type="term" value="F:ATP binding"/>
    <property type="evidence" value="ECO:0007669"/>
    <property type="project" value="UniProtKB-UniRule"/>
</dbReference>
<feature type="binding site" evidence="5">
    <location>
        <begin position="132"/>
        <end position="133"/>
    </location>
    <ligand>
        <name>ATP</name>
        <dbReference type="ChEBI" id="CHEBI:30616"/>
    </ligand>
</feature>
<feature type="binding site" evidence="5">
    <location>
        <begin position="10"/>
        <end position="15"/>
    </location>
    <ligand>
        <name>ATP</name>
        <dbReference type="ChEBI" id="CHEBI:30616"/>
    </ligand>
</feature>
<dbReference type="Proteomes" id="UP001108027">
    <property type="component" value="Unassembled WGS sequence"/>
</dbReference>
<dbReference type="InterPro" id="IPR007862">
    <property type="entry name" value="Adenylate_kinase_lid-dom"/>
</dbReference>
<evidence type="ECO:0000313" key="10">
    <source>
        <dbReference type="Proteomes" id="UP001108027"/>
    </source>
</evidence>
<organism evidence="9 10">
    <name type="scientific">Alloalcanivorax marinus</name>
    <dbReference type="NCBI Taxonomy" id="1177169"/>
    <lineage>
        <taxon>Bacteria</taxon>
        <taxon>Pseudomonadati</taxon>
        <taxon>Pseudomonadota</taxon>
        <taxon>Gammaproteobacteria</taxon>
        <taxon>Oceanospirillales</taxon>
        <taxon>Alcanivoracaceae</taxon>
        <taxon>Alloalcanivorax</taxon>
    </lineage>
</organism>
<keyword evidence="10" id="KW-1185">Reference proteome</keyword>
<comment type="catalytic activity">
    <reaction evidence="5 7">
        <text>AMP + ATP = 2 ADP</text>
        <dbReference type="Rhea" id="RHEA:12973"/>
        <dbReference type="ChEBI" id="CHEBI:30616"/>
        <dbReference type="ChEBI" id="CHEBI:456215"/>
        <dbReference type="ChEBI" id="CHEBI:456216"/>
        <dbReference type="EC" id="2.7.4.3"/>
    </reaction>
</comment>
<keyword evidence="3 5" id="KW-0547">Nucleotide-binding</keyword>
<comment type="subcellular location">
    <subcellularLocation>
        <location evidence="5 7">Cytoplasm</location>
    </subcellularLocation>
</comment>
<comment type="pathway">
    <text evidence="5">Purine metabolism; AMP biosynthesis via salvage pathway; AMP from ADP: step 1/1.</text>
</comment>
<comment type="caution">
    <text evidence="9">The sequence shown here is derived from an EMBL/GenBank/DDBJ whole genome shotgun (WGS) entry which is preliminary data.</text>
</comment>
<feature type="binding site" evidence="5">
    <location>
        <begin position="85"/>
        <end position="88"/>
    </location>
    <ligand>
        <name>AMP</name>
        <dbReference type="ChEBI" id="CHEBI:456215"/>
    </ligand>
</feature>
<dbReference type="NCBIfam" id="NF001381">
    <property type="entry name" value="PRK00279.1-3"/>
    <property type="match status" value="1"/>
</dbReference>
<dbReference type="Pfam" id="PF05191">
    <property type="entry name" value="ADK_lid"/>
    <property type="match status" value="1"/>
</dbReference>
<dbReference type="PANTHER" id="PTHR23359">
    <property type="entry name" value="NUCLEOTIDE KINASE"/>
    <property type="match status" value="1"/>
</dbReference>
<feature type="domain" description="Adenylate kinase active site lid" evidence="8">
    <location>
        <begin position="123"/>
        <end position="158"/>
    </location>
</feature>
<dbReference type="FunFam" id="3.40.50.300:FF:000106">
    <property type="entry name" value="Adenylate kinase mitochondrial"/>
    <property type="match status" value="1"/>
</dbReference>
<dbReference type="NCBIfam" id="NF011100">
    <property type="entry name" value="PRK14527.1"/>
    <property type="match status" value="1"/>
</dbReference>
<dbReference type="RefSeq" id="WP_204429359.1">
    <property type="nucleotide sequence ID" value="NZ_ARXL01000005.1"/>
</dbReference>
<evidence type="ECO:0000256" key="4">
    <source>
        <dbReference type="ARBA" id="ARBA00022777"/>
    </source>
</evidence>
<evidence type="ECO:0000313" key="9">
    <source>
        <dbReference type="EMBL" id="MCC4307923.1"/>
    </source>
</evidence>
<keyword evidence="2 5" id="KW-0545">Nucleotide biosynthesis</keyword>
<comment type="caution">
    <text evidence="5">Lacks conserved residue(s) required for the propagation of feature annotation.</text>
</comment>
<comment type="subunit">
    <text evidence="5 7">Monomer.</text>
</comment>
<comment type="domain">
    <text evidence="5">Consists of three domains, a large central CORE domain and two small peripheral domains, NMPbind and LID, which undergo movements during catalysis. The LID domain closes over the site of phosphoryl transfer upon ATP binding. Assembling and dissambling the active center during each catalytic cycle provides an effective means to prevent ATP hydrolysis.</text>
</comment>
<evidence type="ECO:0000256" key="7">
    <source>
        <dbReference type="RuleBase" id="RU003331"/>
    </source>
</evidence>
<feature type="binding site" evidence="5">
    <location>
        <position position="92"/>
    </location>
    <ligand>
        <name>AMP</name>
        <dbReference type="ChEBI" id="CHEBI:456215"/>
    </ligand>
</feature>
<feature type="binding site" evidence="5">
    <location>
        <begin position="57"/>
        <end position="59"/>
    </location>
    <ligand>
        <name>AMP</name>
        <dbReference type="ChEBI" id="CHEBI:456215"/>
    </ligand>
</feature>
<dbReference type="InterPro" id="IPR000850">
    <property type="entry name" value="Adenylat/UMP-CMP_kin"/>
</dbReference>
<dbReference type="SUPFAM" id="SSF52540">
    <property type="entry name" value="P-loop containing nucleoside triphosphate hydrolases"/>
    <property type="match status" value="1"/>
</dbReference>
<dbReference type="EC" id="2.7.4.3" evidence="5 7"/>